<reference evidence="1" key="1">
    <citation type="submission" date="2020-03" db="EMBL/GenBank/DDBJ databases">
        <title>The deep terrestrial virosphere.</title>
        <authorList>
            <person name="Holmfeldt K."/>
            <person name="Nilsson E."/>
            <person name="Simone D."/>
            <person name="Lopez-Fernandez M."/>
            <person name="Wu X."/>
            <person name="de Brujin I."/>
            <person name="Lundin D."/>
            <person name="Andersson A."/>
            <person name="Bertilsson S."/>
            <person name="Dopson M."/>
        </authorList>
    </citation>
    <scope>NUCLEOTIDE SEQUENCE</scope>
    <source>
        <strain evidence="1">TM448A00065</strain>
        <strain evidence="2">TM448B00134</strain>
    </source>
</reference>
<protein>
    <submittedName>
        <fullName evidence="1">Uncharacterized protein</fullName>
    </submittedName>
</protein>
<gene>
    <name evidence="1" type="ORF">TM448A00065_0008</name>
    <name evidence="2" type="ORF">TM448B00134_0099</name>
</gene>
<name>A0A6H1Z928_9ZZZZ</name>
<dbReference type="EMBL" id="MT144591">
    <property type="protein sequence ID" value="QJH93805.1"/>
    <property type="molecule type" value="Genomic_DNA"/>
</dbReference>
<dbReference type="AlphaFoldDB" id="A0A6H1Z928"/>
<evidence type="ECO:0000313" key="1">
    <source>
        <dbReference type="EMBL" id="QJA43962.1"/>
    </source>
</evidence>
<sequence>MDKIAEIVKRAQALSSAEDALSRHCGGISWREANDRARALAQSSSTEEVNAEMERRGIDLRVF</sequence>
<evidence type="ECO:0000313" key="2">
    <source>
        <dbReference type="EMBL" id="QJH93805.1"/>
    </source>
</evidence>
<organism evidence="1">
    <name type="scientific">viral metagenome</name>
    <dbReference type="NCBI Taxonomy" id="1070528"/>
    <lineage>
        <taxon>unclassified sequences</taxon>
        <taxon>metagenomes</taxon>
        <taxon>organismal metagenomes</taxon>
    </lineage>
</organism>
<accession>A0A6H1Z928</accession>
<dbReference type="EMBL" id="MT143972">
    <property type="protein sequence ID" value="QJA43962.1"/>
    <property type="molecule type" value="Genomic_DNA"/>
</dbReference>
<proteinExistence type="predicted"/>